<keyword evidence="2" id="KW-1185">Reference proteome</keyword>
<evidence type="ECO:0000313" key="1">
    <source>
        <dbReference type="EMBL" id="VUZ53410.1"/>
    </source>
</evidence>
<protein>
    <submittedName>
        <fullName evidence="1">Uncharacterized protein</fullName>
    </submittedName>
</protein>
<reference evidence="1 2" key="1">
    <citation type="submission" date="2019-07" db="EMBL/GenBank/DDBJ databases">
        <authorList>
            <person name="Jastrzebski P J."/>
            <person name="Paukszto L."/>
            <person name="Jastrzebski P J."/>
        </authorList>
    </citation>
    <scope>NUCLEOTIDE SEQUENCE [LARGE SCALE GENOMIC DNA]</scope>
    <source>
        <strain evidence="1 2">WMS-il1</strain>
    </source>
</reference>
<dbReference type="AlphaFoldDB" id="A0A564Z1W5"/>
<organism evidence="1 2">
    <name type="scientific">Hymenolepis diminuta</name>
    <name type="common">Rat tapeworm</name>
    <dbReference type="NCBI Taxonomy" id="6216"/>
    <lineage>
        <taxon>Eukaryota</taxon>
        <taxon>Metazoa</taxon>
        <taxon>Spiralia</taxon>
        <taxon>Lophotrochozoa</taxon>
        <taxon>Platyhelminthes</taxon>
        <taxon>Cestoda</taxon>
        <taxon>Eucestoda</taxon>
        <taxon>Cyclophyllidea</taxon>
        <taxon>Hymenolepididae</taxon>
        <taxon>Hymenolepis</taxon>
    </lineage>
</organism>
<gene>
    <name evidence="1" type="ORF">WMSIL1_LOCUS11525</name>
</gene>
<accession>A0A564Z1W5</accession>
<evidence type="ECO:0000313" key="2">
    <source>
        <dbReference type="Proteomes" id="UP000321570"/>
    </source>
</evidence>
<sequence>MLKSNKSPLPQQTVNYPILCKMFKNLSAEMIAASVRTEAKYSRDVLNTCTSIASLNSSESYTHSLVVPVSPKAPPTTTVVHASNGGLKLHLSGIVFA</sequence>
<proteinExistence type="predicted"/>
<dbReference type="Proteomes" id="UP000321570">
    <property type="component" value="Unassembled WGS sequence"/>
</dbReference>
<name>A0A564Z1W5_HYMDI</name>
<dbReference type="EMBL" id="CABIJS010000555">
    <property type="protein sequence ID" value="VUZ53410.1"/>
    <property type="molecule type" value="Genomic_DNA"/>
</dbReference>